<feature type="region of interest" description="Disordered" evidence="1">
    <location>
        <begin position="1"/>
        <end position="35"/>
    </location>
</feature>
<feature type="compositionally biased region" description="Basic and acidic residues" evidence="1">
    <location>
        <begin position="16"/>
        <end position="35"/>
    </location>
</feature>
<evidence type="ECO:0000313" key="3">
    <source>
        <dbReference type="Proteomes" id="UP000037069"/>
    </source>
</evidence>
<evidence type="ECO:0000313" key="2">
    <source>
        <dbReference type="EMBL" id="KNC25419.1"/>
    </source>
</evidence>
<proteinExistence type="predicted"/>
<comment type="caution">
    <text evidence="2">The sequence shown here is derived from an EMBL/GenBank/DDBJ whole genome shotgun (WGS) entry which is preliminary data.</text>
</comment>
<evidence type="ECO:0000256" key="1">
    <source>
        <dbReference type="SAM" id="MobiDB-lite"/>
    </source>
</evidence>
<organism evidence="2 3">
    <name type="scientific">Lucilia cuprina</name>
    <name type="common">Green bottle fly</name>
    <name type="synonym">Australian sheep blowfly</name>
    <dbReference type="NCBI Taxonomy" id="7375"/>
    <lineage>
        <taxon>Eukaryota</taxon>
        <taxon>Metazoa</taxon>
        <taxon>Ecdysozoa</taxon>
        <taxon>Arthropoda</taxon>
        <taxon>Hexapoda</taxon>
        <taxon>Insecta</taxon>
        <taxon>Pterygota</taxon>
        <taxon>Neoptera</taxon>
        <taxon>Endopterygota</taxon>
        <taxon>Diptera</taxon>
        <taxon>Brachycera</taxon>
        <taxon>Muscomorpha</taxon>
        <taxon>Oestroidea</taxon>
        <taxon>Calliphoridae</taxon>
        <taxon>Luciliinae</taxon>
        <taxon>Lucilia</taxon>
    </lineage>
</organism>
<dbReference type="AlphaFoldDB" id="A0A0L0C1Y2"/>
<accession>A0A0L0C1Y2</accession>
<dbReference type="Proteomes" id="UP000037069">
    <property type="component" value="Unassembled WGS sequence"/>
</dbReference>
<name>A0A0L0C1Y2_LUCCU</name>
<gene>
    <name evidence="2" type="ORF">FF38_07591</name>
</gene>
<reference evidence="2 3" key="1">
    <citation type="journal article" date="2015" name="Nat. Commun.">
        <title>Lucilia cuprina genome unlocks parasitic fly biology to underpin future interventions.</title>
        <authorList>
            <person name="Anstead C.A."/>
            <person name="Korhonen P.K."/>
            <person name="Young N.D."/>
            <person name="Hall R.S."/>
            <person name="Jex A.R."/>
            <person name="Murali S.C."/>
            <person name="Hughes D.S."/>
            <person name="Lee S.F."/>
            <person name="Perry T."/>
            <person name="Stroehlein A.J."/>
            <person name="Ansell B.R."/>
            <person name="Breugelmans B."/>
            <person name="Hofmann A."/>
            <person name="Qu J."/>
            <person name="Dugan S."/>
            <person name="Lee S.L."/>
            <person name="Chao H."/>
            <person name="Dinh H."/>
            <person name="Han Y."/>
            <person name="Doddapaneni H.V."/>
            <person name="Worley K.C."/>
            <person name="Muzny D.M."/>
            <person name="Ioannidis P."/>
            <person name="Waterhouse R.M."/>
            <person name="Zdobnov E.M."/>
            <person name="James P.J."/>
            <person name="Bagnall N.H."/>
            <person name="Kotze A.C."/>
            <person name="Gibbs R.A."/>
            <person name="Richards S."/>
            <person name="Batterham P."/>
            <person name="Gasser R.B."/>
        </authorList>
    </citation>
    <scope>NUCLEOTIDE SEQUENCE [LARGE SCALE GENOMIC DNA]</scope>
    <source>
        <strain evidence="2 3">LS</strain>
        <tissue evidence="2">Full body</tissue>
    </source>
</reference>
<sequence length="227" mass="25222">MILTMRNNKTKRKPKKTEEKRDEKNVPSKKTTEKGSGHGQILIVCYLKMQKIPLMKPIMSPRLHPATSPSSSWNPLPSHFSLRLRNLGQWHKICPNVSSSSSSSYNLQKSCVLPSSPSSILVAFGFNFGHSTLETIQSTVPGLKLAYSNDKWGFTEPTLLSSSNSDPCQANSSAISLPCTSQSPGIQHSLNLDKRATSKCEIYRMFYVIMPYGRAAYGRVYPVLVLV</sequence>
<keyword evidence="3" id="KW-1185">Reference proteome</keyword>
<dbReference type="EMBL" id="JRES01001119">
    <property type="protein sequence ID" value="KNC25419.1"/>
    <property type="molecule type" value="Genomic_DNA"/>
</dbReference>
<protein>
    <submittedName>
        <fullName evidence="2">Uncharacterized protein</fullName>
    </submittedName>
</protein>